<dbReference type="EMBL" id="DSIY01000342">
    <property type="protein sequence ID" value="HEG92671.1"/>
    <property type="molecule type" value="Genomic_DNA"/>
</dbReference>
<evidence type="ECO:0000259" key="1">
    <source>
        <dbReference type="Pfam" id="PF12728"/>
    </source>
</evidence>
<protein>
    <submittedName>
        <fullName evidence="2">DNA-binding protein</fullName>
    </submittedName>
</protein>
<gene>
    <name evidence="2" type="ORF">ENP34_14730</name>
</gene>
<keyword evidence="2" id="KW-0238">DNA-binding</keyword>
<comment type="caution">
    <text evidence="2">The sequence shown here is derived from an EMBL/GenBank/DDBJ whole genome shotgun (WGS) entry which is preliminary data.</text>
</comment>
<accession>A0A831TI86</accession>
<reference evidence="2" key="1">
    <citation type="journal article" date="2020" name="mSystems">
        <title>Genome- and Community-Level Interaction Insights into Carbon Utilization and Element Cycling Functions of Hydrothermarchaeota in Hydrothermal Sediment.</title>
        <authorList>
            <person name="Zhou Z."/>
            <person name="Liu Y."/>
            <person name="Xu W."/>
            <person name="Pan J."/>
            <person name="Luo Z.H."/>
            <person name="Li M."/>
        </authorList>
    </citation>
    <scope>NUCLEOTIDE SEQUENCE [LARGE SCALE GENOMIC DNA]</scope>
    <source>
        <strain evidence="2">SpSt-210</strain>
    </source>
</reference>
<dbReference type="AlphaFoldDB" id="A0A831TI86"/>
<organism evidence="2">
    <name type="scientific">Thermorudis peleae</name>
    <dbReference type="NCBI Taxonomy" id="1382356"/>
    <lineage>
        <taxon>Bacteria</taxon>
        <taxon>Pseudomonadati</taxon>
        <taxon>Thermomicrobiota</taxon>
        <taxon>Thermomicrobia</taxon>
        <taxon>Thermomicrobia incertae sedis</taxon>
        <taxon>Thermorudis</taxon>
    </lineage>
</organism>
<dbReference type="InterPro" id="IPR009061">
    <property type="entry name" value="DNA-bd_dom_put_sf"/>
</dbReference>
<dbReference type="InterPro" id="IPR041657">
    <property type="entry name" value="HTH_17"/>
</dbReference>
<proteinExistence type="predicted"/>
<sequence>MRMLAKGLRRGLTVQEAAQLLQFHPEAVRYWLRVGELRGTRLEPADDWLVDPDDLLAFLRQNDEPFPWAVPVVSGGDARPAFTPAH</sequence>
<dbReference type="Pfam" id="PF12728">
    <property type="entry name" value="HTH_17"/>
    <property type="match status" value="1"/>
</dbReference>
<name>A0A831TI86_9BACT</name>
<dbReference type="GO" id="GO:0003677">
    <property type="term" value="F:DNA binding"/>
    <property type="evidence" value="ECO:0007669"/>
    <property type="project" value="UniProtKB-KW"/>
</dbReference>
<feature type="domain" description="Helix-turn-helix" evidence="1">
    <location>
        <begin position="12"/>
        <end position="62"/>
    </location>
</feature>
<evidence type="ECO:0000313" key="2">
    <source>
        <dbReference type="EMBL" id="HEG92671.1"/>
    </source>
</evidence>
<dbReference type="SUPFAM" id="SSF46955">
    <property type="entry name" value="Putative DNA-binding domain"/>
    <property type="match status" value="1"/>
</dbReference>